<dbReference type="AlphaFoldDB" id="A0A0A1UND6"/>
<reference evidence="2 3" key="1">
    <citation type="submission" date="2014-02" db="EMBL/GenBank/DDBJ databases">
        <title>The genome sequence of the entomopathogenic fungus Metarhizium robertsii ARSEF 2575.</title>
        <authorList>
            <person name="Giuliano Garisto Donzelli B."/>
            <person name="Roe B.A."/>
            <person name="Macmil S.L."/>
            <person name="Krasnoff S.B."/>
            <person name="Gibson D.M."/>
        </authorList>
    </citation>
    <scope>NUCLEOTIDE SEQUENCE [LARGE SCALE GENOMIC DNA]</scope>
    <source>
        <strain evidence="2 3">ARSEF 2575</strain>
    </source>
</reference>
<evidence type="ECO:0000313" key="3">
    <source>
        <dbReference type="Proteomes" id="UP000030151"/>
    </source>
</evidence>
<name>A0A0A1UND6_9HYPO</name>
<accession>A0A0A1UND6</accession>
<dbReference type="eggNOG" id="ENOG502S7JR">
    <property type="taxonomic scope" value="Eukaryota"/>
</dbReference>
<feature type="compositionally biased region" description="Polar residues" evidence="1">
    <location>
        <begin position="237"/>
        <end position="249"/>
    </location>
</feature>
<dbReference type="HOGENOM" id="CLU_010101_0_0_1"/>
<feature type="region of interest" description="Disordered" evidence="1">
    <location>
        <begin position="226"/>
        <end position="522"/>
    </location>
</feature>
<feature type="compositionally biased region" description="Basic and acidic residues" evidence="1">
    <location>
        <begin position="381"/>
        <end position="400"/>
    </location>
</feature>
<feature type="compositionally biased region" description="Polar residues" evidence="1">
    <location>
        <begin position="464"/>
        <end position="497"/>
    </location>
</feature>
<feature type="compositionally biased region" description="Polar residues" evidence="1">
    <location>
        <begin position="111"/>
        <end position="121"/>
    </location>
</feature>
<gene>
    <name evidence="2" type="ORF">X797_010046</name>
</gene>
<dbReference type="EMBL" id="JELW01000044">
    <property type="protein sequence ID" value="EXU96801.1"/>
    <property type="molecule type" value="Genomic_DNA"/>
</dbReference>
<feature type="compositionally biased region" description="Low complexity" evidence="1">
    <location>
        <begin position="503"/>
        <end position="519"/>
    </location>
</feature>
<comment type="caution">
    <text evidence="2">The sequence shown here is derived from an EMBL/GenBank/DDBJ whole genome shotgun (WGS) entry which is preliminary data.</text>
</comment>
<feature type="compositionally biased region" description="Basic residues" evidence="1">
    <location>
        <begin position="34"/>
        <end position="44"/>
    </location>
</feature>
<sequence>MPYVDIPDPFRTSITHVPRSRRFGQPRHMALWPFRRKSTRKRSRSGAALSDNEAAPVRNQADAVPAKTASKKARTEPAKLQRRPRTYSFSPGRHDSIRIDRARRNAEAANQPRSNPDNEQASGVAWERTPTLHPTRRKSSKRRRDDHDREAEIKAMSAYMPARVAADGHARSNSKQATKRAKTGGLSHQQVPASQVSLPYPDSVPSAMSVDSDFISYKISALDSLAPRPTLKYTPSMRYTTSRGTTSGAAESLKKPLGERQPIQENQFDSRKRMDDLANELDAKDLRELMERDNRRRERRRQQDQERMDRRLARRAERHRREKAEAQKAGTPPPENLERGVMGRELVGLGIEPASAVVTSSKRRDSGTFPDAPAEMEDDAEPPKPLESFHRPETSPRDDELAPSQEQTLLTPPRIEEPQKPVSASPQGSKLAGMLRSKKSRSKSTLGSDKDQPADGASGRKNSECSTKAGSRLSFSSLLKWGSRNQRYSGPSSFSNTSREEMQAAGAATQNQAQAEALARLQGEDMSNPANYLAAKAGAGIPKRTKSRFREDLPEFPLSPPDSRVQSPEADPPLPVLAEKSSEIDSRPTPPSRHGTPPSIERPQGAQSAEPHVSISLASIDSEGSWLSGRVGSMRMSVKRDSLLRAHRRENAPSESPTNSTREDLAIADDEYLSRLAPDRSPGTVASGRRSGEGRPSSDAEESITITDDVKWGRVGAKPEVVQFHNHNRDTIRSQHGLLNIDSGDEEDNAILIYREVGHKQ</sequence>
<feature type="compositionally biased region" description="Basic and acidic residues" evidence="1">
    <location>
        <begin position="143"/>
        <end position="153"/>
    </location>
</feature>
<proteinExistence type="predicted"/>
<evidence type="ECO:0000313" key="2">
    <source>
        <dbReference type="EMBL" id="EXU96801.1"/>
    </source>
</evidence>
<feature type="region of interest" description="Disordered" evidence="1">
    <location>
        <begin position="17"/>
        <end position="200"/>
    </location>
</feature>
<dbReference type="Proteomes" id="UP000030151">
    <property type="component" value="Unassembled WGS sequence"/>
</dbReference>
<organism evidence="2 3">
    <name type="scientific">Metarhizium robertsii</name>
    <dbReference type="NCBI Taxonomy" id="568076"/>
    <lineage>
        <taxon>Eukaryota</taxon>
        <taxon>Fungi</taxon>
        <taxon>Dikarya</taxon>
        <taxon>Ascomycota</taxon>
        <taxon>Pezizomycotina</taxon>
        <taxon>Sordariomycetes</taxon>
        <taxon>Hypocreomycetidae</taxon>
        <taxon>Hypocreales</taxon>
        <taxon>Clavicipitaceae</taxon>
        <taxon>Metarhizium</taxon>
    </lineage>
</organism>
<feature type="compositionally biased region" description="Basic and acidic residues" evidence="1">
    <location>
        <begin position="92"/>
        <end position="106"/>
    </location>
</feature>
<feature type="compositionally biased region" description="Basic and acidic residues" evidence="1">
    <location>
        <begin position="268"/>
        <end position="315"/>
    </location>
</feature>
<dbReference type="OrthoDB" id="4152802at2759"/>
<feature type="compositionally biased region" description="Basic and acidic residues" evidence="1">
    <location>
        <begin position="638"/>
        <end position="652"/>
    </location>
</feature>
<feature type="compositionally biased region" description="Polar residues" evidence="1">
    <location>
        <begin position="186"/>
        <end position="197"/>
    </location>
</feature>
<evidence type="ECO:0000256" key="1">
    <source>
        <dbReference type="SAM" id="MobiDB-lite"/>
    </source>
</evidence>
<feature type="region of interest" description="Disordered" evidence="1">
    <location>
        <begin position="536"/>
        <end position="706"/>
    </location>
</feature>
<protein>
    <submittedName>
        <fullName evidence="2">Uncharacterized protein</fullName>
    </submittedName>
</protein>